<gene>
    <name evidence="2" type="ORF">A9404_06240</name>
</gene>
<dbReference type="Proteomes" id="UP000078596">
    <property type="component" value="Chromosome"/>
</dbReference>
<protein>
    <submittedName>
        <fullName evidence="2">Uncharacterized protein</fullName>
    </submittedName>
</protein>
<name>A0A191ZGM6_9GAMM</name>
<proteinExistence type="predicted"/>
<accession>A0A191ZGM6</accession>
<dbReference type="EMBL" id="CP016027">
    <property type="protein sequence ID" value="ANJ67034.1"/>
    <property type="molecule type" value="Genomic_DNA"/>
</dbReference>
<dbReference type="AlphaFoldDB" id="A0A191ZGM6"/>
<keyword evidence="3" id="KW-1185">Reference proteome</keyword>
<dbReference type="RefSeq" id="WP_066099396.1">
    <property type="nucleotide sequence ID" value="NZ_CP016027.1"/>
</dbReference>
<dbReference type="STRING" id="1860122.A9404_06240"/>
<evidence type="ECO:0000313" key="3">
    <source>
        <dbReference type="Proteomes" id="UP000078596"/>
    </source>
</evidence>
<evidence type="ECO:0000313" key="2">
    <source>
        <dbReference type="EMBL" id="ANJ67034.1"/>
    </source>
</evidence>
<feature type="region of interest" description="Disordered" evidence="1">
    <location>
        <begin position="34"/>
        <end position="60"/>
    </location>
</feature>
<organism evidence="2 3">
    <name type="scientific">Halothiobacillus diazotrophicus</name>
    <dbReference type="NCBI Taxonomy" id="1860122"/>
    <lineage>
        <taxon>Bacteria</taxon>
        <taxon>Pseudomonadati</taxon>
        <taxon>Pseudomonadota</taxon>
        <taxon>Gammaproteobacteria</taxon>
        <taxon>Chromatiales</taxon>
        <taxon>Halothiobacillaceae</taxon>
        <taxon>Halothiobacillus</taxon>
    </lineage>
</organism>
<sequence>MSEAGGGKLGDAHIVGMYMAQMAVTRTIRKNGSQKDLLNEKPSANRGHSVWTSGGLAGNAPFGFLADYL</sequence>
<evidence type="ECO:0000256" key="1">
    <source>
        <dbReference type="SAM" id="MobiDB-lite"/>
    </source>
</evidence>
<reference evidence="2 3" key="1">
    <citation type="submission" date="2016-06" db="EMBL/GenBank/DDBJ databases">
        <title>Insight into the functional genes involving in sulfur oxidation in Pearl River water.</title>
        <authorList>
            <person name="Luo J."/>
            <person name="Tan X."/>
            <person name="Lin W."/>
        </authorList>
    </citation>
    <scope>NUCLEOTIDE SEQUENCE [LARGE SCALE GENOMIC DNA]</scope>
    <source>
        <strain evidence="2 3">LS2</strain>
    </source>
</reference>
<dbReference type="KEGG" id="haz:A9404_06240"/>